<keyword evidence="3" id="KW-1185">Reference proteome</keyword>
<proteinExistence type="predicted"/>
<dbReference type="EMBL" id="JACEIK010000084">
    <property type="protein sequence ID" value="MCD7449137.1"/>
    <property type="molecule type" value="Genomic_DNA"/>
</dbReference>
<comment type="caution">
    <text evidence="2">The sequence shown here is derived from an EMBL/GenBank/DDBJ whole genome shotgun (WGS) entry which is preliminary data.</text>
</comment>
<accession>A0ABS8RR88</accession>
<evidence type="ECO:0000259" key="1">
    <source>
        <dbReference type="Pfam" id="PF07734"/>
    </source>
</evidence>
<dbReference type="Proteomes" id="UP000823775">
    <property type="component" value="Unassembled WGS sequence"/>
</dbReference>
<dbReference type="Pfam" id="PF07734">
    <property type="entry name" value="FBA_1"/>
    <property type="match status" value="1"/>
</dbReference>
<reference evidence="2 3" key="1">
    <citation type="journal article" date="2021" name="BMC Genomics">
        <title>Datura genome reveals duplications of psychoactive alkaloid biosynthetic genes and high mutation rate following tissue culture.</title>
        <authorList>
            <person name="Rajewski A."/>
            <person name="Carter-House D."/>
            <person name="Stajich J."/>
            <person name="Litt A."/>
        </authorList>
    </citation>
    <scope>NUCLEOTIDE SEQUENCE [LARGE SCALE GENOMIC DNA]</scope>
    <source>
        <strain evidence="2">AR-01</strain>
    </source>
</reference>
<feature type="domain" description="F-box associated beta-propeller type 1" evidence="1">
    <location>
        <begin position="51"/>
        <end position="127"/>
    </location>
</feature>
<evidence type="ECO:0000313" key="3">
    <source>
        <dbReference type="Proteomes" id="UP000823775"/>
    </source>
</evidence>
<name>A0ABS8RR88_DATST</name>
<organism evidence="2 3">
    <name type="scientific">Datura stramonium</name>
    <name type="common">Jimsonweed</name>
    <name type="synonym">Common thornapple</name>
    <dbReference type="NCBI Taxonomy" id="4076"/>
    <lineage>
        <taxon>Eukaryota</taxon>
        <taxon>Viridiplantae</taxon>
        <taxon>Streptophyta</taxon>
        <taxon>Embryophyta</taxon>
        <taxon>Tracheophyta</taxon>
        <taxon>Spermatophyta</taxon>
        <taxon>Magnoliopsida</taxon>
        <taxon>eudicotyledons</taxon>
        <taxon>Gunneridae</taxon>
        <taxon>Pentapetalae</taxon>
        <taxon>asterids</taxon>
        <taxon>lamiids</taxon>
        <taxon>Solanales</taxon>
        <taxon>Solanaceae</taxon>
        <taxon>Solanoideae</taxon>
        <taxon>Datureae</taxon>
        <taxon>Datura</taxon>
    </lineage>
</organism>
<gene>
    <name evidence="2" type="ORF">HAX54_049500</name>
</gene>
<protein>
    <recommendedName>
        <fullName evidence="1">F-box associated beta-propeller type 1 domain-containing protein</fullName>
    </recommendedName>
</protein>
<sequence length="202" mass="23763">MAEDGKYRIEKFDGADFSWWKMQIEELLVQKELDMVLGDKPEKMPDAEWADSWTKIEIGLSYFITSIVTKAFLDGSAYWVARKVNETEYYDFIVSFNMVDHAFEEIKLPKCCLYDGELTGSLEVFRDSVYLFVHGLELIDQWHNGEVIFESIEEDLYLYDPTNQQFQDLHFLRDPDTIEPLPYKESLDLLDLGTKSWPKKIL</sequence>
<dbReference type="InterPro" id="IPR006527">
    <property type="entry name" value="F-box-assoc_dom_typ1"/>
</dbReference>
<evidence type="ECO:0000313" key="2">
    <source>
        <dbReference type="EMBL" id="MCD7449137.1"/>
    </source>
</evidence>